<dbReference type="AlphaFoldDB" id="A0A2T6C0M0"/>
<comment type="caution">
    <text evidence="1">The sequence shown here is derived from an EMBL/GenBank/DDBJ whole genome shotgun (WGS) entry which is preliminary data.</text>
</comment>
<proteinExistence type="predicted"/>
<accession>A0A2T6C0M0</accession>
<dbReference type="EMBL" id="QBKR01000006">
    <property type="protein sequence ID" value="PTX61866.1"/>
    <property type="molecule type" value="Genomic_DNA"/>
</dbReference>
<reference evidence="1 2" key="1">
    <citation type="submission" date="2018-04" db="EMBL/GenBank/DDBJ databases">
        <title>Genomic Encyclopedia of Archaeal and Bacterial Type Strains, Phase II (KMG-II): from individual species to whole genera.</title>
        <authorList>
            <person name="Goeker M."/>
        </authorList>
    </citation>
    <scope>NUCLEOTIDE SEQUENCE [LARGE SCALE GENOMIC DNA]</scope>
    <source>
        <strain evidence="1 2">DSM 45787</strain>
    </source>
</reference>
<dbReference type="OrthoDB" id="9771038at2"/>
<keyword evidence="2" id="KW-1185">Reference proteome</keyword>
<sequence>MTEEVIPPRHYFITMPSTTGSGETETLEKEIFSEALFSEETVPWESFVKRLLINELGEFGITCPLA</sequence>
<dbReference type="Proteomes" id="UP000244240">
    <property type="component" value="Unassembled WGS sequence"/>
</dbReference>
<organism evidence="1 2">
    <name type="scientific">Melghirimyces profundicolus</name>
    <dbReference type="NCBI Taxonomy" id="1242148"/>
    <lineage>
        <taxon>Bacteria</taxon>
        <taxon>Bacillati</taxon>
        <taxon>Bacillota</taxon>
        <taxon>Bacilli</taxon>
        <taxon>Bacillales</taxon>
        <taxon>Thermoactinomycetaceae</taxon>
        <taxon>Melghirimyces</taxon>
    </lineage>
</organism>
<protein>
    <submittedName>
        <fullName evidence="1">Uncharacterized protein</fullName>
    </submittedName>
</protein>
<evidence type="ECO:0000313" key="2">
    <source>
        <dbReference type="Proteomes" id="UP000244240"/>
    </source>
</evidence>
<dbReference type="RefSeq" id="WP_108022488.1">
    <property type="nucleotide sequence ID" value="NZ_QBKR01000006.1"/>
</dbReference>
<name>A0A2T6C0M0_9BACL</name>
<gene>
    <name evidence="1" type="ORF">C8P63_106118</name>
</gene>
<evidence type="ECO:0000313" key="1">
    <source>
        <dbReference type="EMBL" id="PTX61866.1"/>
    </source>
</evidence>